<sequence length="447" mass="48930">MNLPAKKTASKSYQQRLKAVIPGGAHTYSRGSDQFPANAPEILSSGSGVYVKDAEGNEFLDFGMALRSVAIGYAESSVNNAAIQQVMAGNNLTRASLIELEAAERLTGMIASAEMVKFTKNGSTAVSAAVKLARAYTGRKLVLRCSDHPFFSFDDWFIGSTVINRGIPEEISGLTITFPYNDAQALQSILAEHGSGIACLVMEAATTEEPVASIFEQGKSYLNDVELLCKKYGIVFILDEMITGFRWHQYGAQALYNIQPDLTTFGKAMANGFSVAAVAGKRDIMDLGSIDEAGQERVFLLSTTHGAEMSGLGAFVATMDFYDNHDVIGHMWEFGKKLKLLINRKALEHGLKDNLIASGFDCSPGVTLKDHDGKVSMLLRTLFMQEMLKSQVMMPWVSIAYHHGEKELKHVERALDQSLTIIRKALDDGIGQYLIGEPVKPVFRQYN</sequence>
<evidence type="ECO:0000256" key="1">
    <source>
        <dbReference type="ARBA" id="ARBA00001933"/>
    </source>
</evidence>
<evidence type="ECO:0000313" key="4">
    <source>
        <dbReference type="EMBL" id="MCT7357495.1"/>
    </source>
</evidence>
<comment type="similarity">
    <text evidence="3">Belongs to the class-III pyridoxal-phosphate-dependent aminotransferase family.</text>
</comment>
<protein>
    <submittedName>
        <fullName evidence="4">Glutamate-1-semialdehyde 2,1-aminomutase</fullName>
        <ecNumber evidence="4">5.4.3.8</ecNumber>
    </submittedName>
</protein>
<dbReference type="InterPro" id="IPR015422">
    <property type="entry name" value="PyrdxlP-dep_Trfase_small"/>
</dbReference>
<dbReference type="GO" id="GO:0030170">
    <property type="term" value="F:pyridoxal phosphate binding"/>
    <property type="evidence" value="ECO:0007669"/>
    <property type="project" value="InterPro"/>
</dbReference>
<dbReference type="GO" id="GO:0008483">
    <property type="term" value="F:transaminase activity"/>
    <property type="evidence" value="ECO:0007669"/>
    <property type="project" value="InterPro"/>
</dbReference>
<name>A0A9X2WBS7_9GAMM</name>
<dbReference type="InterPro" id="IPR015421">
    <property type="entry name" value="PyrdxlP-dep_Trfase_major"/>
</dbReference>
<dbReference type="PANTHER" id="PTHR43713">
    <property type="entry name" value="GLUTAMATE-1-SEMIALDEHYDE 2,1-AMINOMUTASE"/>
    <property type="match status" value="1"/>
</dbReference>
<proteinExistence type="inferred from homology"/>
<dbReference type="Pfam" id="PF00202">
    <property type="entry name" value="Aminotran_3"/>
    <property type="match status" value="1"/>
</dbReference>
<dbReference type="RefSeq" id="WP_260974429.1">
    <property type="nucleotide sequence ID" value="NZ_JAOANI010000002.1"/>
</dbReference>
<dbReference type="GO" id="GO:0042286">
    <property type="term" value="F:glutamate-1-semialdehyde 2,1-aminomutase activity"/>
    <property type="evidence" value="ECO:0007669"/>
    <property type="project" value="UniProtKB-EC"/>
</dbReference>
<gene>
    <name evidence="4" type="ORF">NYR02_00470</name>
</gene>
<keyword evidence="5" id="KW-1185">Reference proteome</keyword>
<comment type="cofactor">
    <cofactor evidence="1">
        <name>pyridoxal 5'-phosphate</name>
        <dbReference type="ChEBI" id="CHEBI:597326"/>
    </cofactor>
</comment>
<evidence type="ECO:0000256" key="3">
    <source>
        <dbReference type="RuleBase" id="RU003560"/>
    </source>
</evidence>
<dbReference type="AlphaFoldDB" id="A0A9X2WBS7"/>
<keyword evidence="2 3" id="KW-0663">Pyridoxal phosphate</keyword>
<dbReference type="SUPFAM" id="SSF53383">
    <property type="entry name" value="PLP-dependent transferases"/>
    <property type="match status" value="1"/>
</dbReference>
<dbReference type="EC" id="5.4.3.8" evidence="4"/>
<organism evidence="4 5">
    <name type="scientific">Thalassolituus pacificus</name>
    <dbReference type="NCBI Taxonomy" id="2975440"/>
    <lineage>
        <taxon>Bacteria</taxon>
        <taxon>Pseudomonadati</taxon>
        <taxon>Pseudomonadota</taxon>
        <taxon>Gammaproteobacteria</taxon>
        <taxon>Oceanospirillales</taxon>
        <taxon>Oceanospirillaceae</taxon>
        <taxon>Thalassolituus</taxon>
    </lineage>
</organism>
<dbReference type="NCBIfam" id="NF004856">
    <property type="entry name" value="PRK06209.1"/>
    <property type="match status" value="1"/>
</dbReference>
<dbReference type="Proteomes" id="UP001147830">
    <property type="component" value="Unassembled WGS sequence"/>
</dbReference>
<evidence type="ECO:0000256" key="2">
    <source>
        <dbReference type="ARBA" id="ARBA00022898"/>
    </source>
</evidence>
<comment type="caution">
    <text evidence="4">The sequence shown here is derived from an EMBL/GenBank/DDBJ whole genome shotgun (WGS) entry which is preliminary data.</text>
</comment>
<reference evidence="4" key="1">
    <citation type="journal article" date="2022" name="Front. Microbiol.">
        <title>Genome-based taxonomic rearrangement of Oceanobacter-related bacteria including the description of Thalassolituus hydrocarbonoclasticus sp. nov. and Thalassolituus pacificus sp. nov. and emended description of the genus Thalassolituus.</title>
        <authorList>
            <person name="Dong C."/>
            <person name="Wei L."/>
            <person name="Wang J."/>
            <person name="Lai Q."/>
            <person name="Huang Z."/>
            <person name="Shao Z."/>
        </authorList>
    </citation>
    <scope>NUCLEOTIDE SEQUENCE</scope>
    <source>
        <strain evidence="4">59MF3M-4</strain>
    </source>
</reference>
<accession>A0A9X2WBS7</accession>
<dbReference type="InterPro" id="IPR005814">
    <property type="entry name" value="Aminotrans_3"/>
</dbReference>
<dbReference type="Gene3D" id="3.40.640.10">
    <property type="entry name" value="Type I PLP-dependent aspartate aminotransferase-like (Major domain)"/>
    <property type="match status" value="1"/>
</dbReference>
<dbReference type="PANTHER" id="PTHR43713:SF3">
    <property type="entry name" value="GLUTAMATE-1-SEMIALDEHYDE 2,1-AMINOMUTASE 1, CHLOROPLASTIC-RELATED"/>
    <property type="match status" value="1"/>
</dbReference>
<keyword evidence="4" id="KW-0413">Isomerase</keyword>
<reference evidence="4" key="2">
    <citation type="submission" date="2022-08" db="EMBL/GenBank/DDBJ databases">
        <authorList>
            <person name="Dong C."/>
        </authorList>
    </citation>
    <scope>NUCLEOTIDE SEQUENCE</scope>
    <source>
        <strain evidence="4">59MF3M-4</strain>
    </source>
</reference>
<dbReference type="InterPro" id="IPR015424">
    <property type="entry name" value="PyrdxlP-dep_Trfase"/>
</dbReference>
<evidence type="ECO:0000313" key="5">
    <source>
        <dbReference type="Proteomes" id="UP001147830"/>
    </source>
</evidence>
<dbReference type="EMBL" id="JAOANI010000002">
    <property type="protein sequence ID" value="MCT7357495.1"/>
    <property type="molecule type" value="Genomic_DNA"/>
</dbReference>
<dbReference type="Gene3D" id="3.90.1150.10">
    <property type="entry name" value="Aspartate Aminotransferase, domain 1"/>
    <property type="match status" value="1"/>
</dbReference>